<name>A0A086LRI1_TOXGO</name>
<evidence type="ECO:0000256" key="1">
    <source>
        <dbReference type="ARBA" id="ARBA00005901"/>
    </source>
</evidence>
<dbReference type="Gene3D" id="3.30.2320.30">
    <property type="entry name" value="ATP synthase, E subunit, C-terminal"/>
    <property type="match status" value="1"/>
</dbReference>
<dbReference type="PANTHER" id="PTHR45715">
    <property type="entry name" value="ATPASE H+-TRANSPORTING V1 SUBUNIT E1A-RELATED"/>
    <property type="match status" value="1"/>
</dbReference>
<dbReference type="VEuPathDB" id="ToxoDB:TGRUB_305290"/>
<dbReference type="InterPro" id="IPR038495">
    <property type="entry name" value="ATPase_E_C"/>
</dbReference>
<accession>A0A086LRI1</accession>
<dbReference type="OrthoDB" id="10263003at2759"/>
<keyword evidence="2" id="KW-0813">Transport</keyword>
<dbReference type="Gene3D" id="6.10.250.1620">
    <property type="match status" value="1"/>
</dbReference>
<dbReference type="InterPro" id="IPR002842">
    <property type="entry name" value="ATPase_V1_Esu"/>
</dbReference>
<reference evidence="4 5" key="1">
    <citation type="submission" date="2014-05" db="EMBL/GenBank/DDBJ databases">
        <authorList>
            <person name="Sibley D."/>
            <person name="Venepally P."/>
            <person name="Karamycheva S."/>
            <person name="Hadjithomas M."/>
            <person name="Khan A."/>
            <person name="Brunk B."/>
            <person name="Roos D."/>
            <person name="Caler E."/>
            <person name="Lorenzi H."/>
        </authorList>
    </citation>
    <scope>NUCLEOTIDE SEQUENCE [LARGE SCALE GENOMIC DNA]</scope>
    <source>
        <strain evidence="4 5">RUB</strain>
    </source>
</reference>
<evidence type="ECO:0000313" key="5">
    <source>
        <dbReference type="Proteomes" id="UP000028834"/>
    </source>
</evidence>
<evidence type="ECO:0000256" key="2">
    <source>
        <dbReference type="ARBA" id="ARBA00022448"/>
    </source>
</evidence>
<dbReference type="Proteomes" id="UP000028834">
    <property type="component" value="Unassembled WGS sequence"/>
</dbReference>
<dbReference type="SUPFAM" id="SSF160527">
    <property type="entry name" value="V-type ATPase subunit E-like"/>
    <property type="match status" value="1"/>
</dbReference>
<comment type="similarity">
    <text evidence="1">Belongs to the V-ATPase E subunit family.</text>
</comment>
<dbReference type="GO" id="GO:0033178">
    <property type="term" value="C:proton-transporting two-sector ATPase complex, catalytic domain"/>
    <property type="evidence" value="ECO:0007669"/>
    <property type="project" value="InterPro"/>
</dbReference>
<keyword evidence="3" id="KW-0406">Ion transport</keyword>
<gene>
    <name evidence="4" type="ORF">TGRUB_305290</name>
</gene>
<comment type="caution">
    <text evidence="4">The sequence shown here is derived from an EMBL/GenBank/DDBJ whole genome shotgun (WGS) entry which is preliminary data.</text>
</comment>
<dbReference type="EMBL" id="AFYV02002259">
    <property type="protein sequence ID" value="KFG59249.1"/>
    <property type="molecule type" value="Genomic_DNA"/>
</dbReference>
<sequence length="345" mass="39085">MLSFEFSSGVYMRNNSSAALQETGVWHNAWRARSKLPTAFFIDISSFSVGSFFSSHSLANNTSSTPLFVCKKRFVTAPIYLRFPRYHEEEFAIFFPTLSSSPAPAPLGKMAMDDAEAQRQIQQMVKFILNEARDKAQEIEARSLEDFNIEKLKLVQQMKDKIRQEYEKKAKKLETQRAIDRSTAVNKARLRRISAQDQVLSEVYSQAMTQLSAVSRDRAKYQKLLEDLIVQGLLRLLESEVIVRCREMDKALVEAVLPNAVKRYSEIMRTEAGLHKTVTATLDKSGRYLPPPPSADNDGMSCCGGVVLMTRDGRITCDNTFDARLRMVVVECAPAIRHTLFPSHQ</sequence>
<dbReference type="Pfam" id="PF01991">
    <property type="entry name" value="vATP-synt_E"/>
    <property type="match status" value="1"/>
</dbReference>
<protein>
    <submittedName>
        <fullName evidence="4">Putative vacuolar atp synthase subunit e</fullName>
    </submittedName>
</protein>
<proteinExistence type="inferred from homology"/>
<organism evidence="4 5">
    <name type="scientific">Toxoplasma gondii RUB</name>
    <dbReference type="NCBI Taxonomy" id="935652"/>
    <lineage>
        <taxon>Eukaryota</taxon>
        <taxon>Sar</taxon>
        <taxon>Alveolata</taxon>
        <taxon>Apicomplexa</taxon>
        <taxon>Conoidasida</taxon>
        <taxon>Coccidia</taxon>
        <taxon>Eucoccidiorida</taxon>
        <taxon>Eimeriorina</taxon>
        <taxon>Sarcocystidae</taxon>
        <taxon>Toxoplasma</taxon>
    </lineage>
</organism>
<dbReference type="HAMAP" id="MF_00311">
    <property type="entry name" value="ATP_synth_E_arch"/>
    <property type="match status" value="1"/>
</dbReference>
<evidence type="ECO:0000313" key="4">
    <source>
        <dbReference type="EMBL" id="KFG59249.1"/>
    </source>
</evidence>
<dbReference type="AlphaFoldDB" id="A0A086LRI1"/>
<dbReference type="GO" id="GO:0046961">
    <property type="term" value="F:proton-transporting ATPase activity, rotational mechanism"/>
    <property type="evidence" value="ECO:0007669"/>
    <property type="project" value="InterPro"/>
</dbReference>
<evidence type="ECO:0000256" key="3">
    <source>
        <dbReference type="ARBA" id="ARBA00023065"/>
    </source>
</evidence>